<gene>
    <name evidence="1" type="ORF">IZO911_LOCUS10788</name>
    <name evidence="2" type="ORF">KXQ929_LOCUS33709</name>
</gene>
<evidence type="ECO:0000313" key="3">
    <source>
        <dbReference type="Proteomes" id="UP000663860"/>
    </source>
</evidence>
<protein>
    <submittedName>
        <fullName evidence="1">Uncharacterized protein</fullName>
    </submittedName>
</protein>
<evidence type="ECO:0000313" key="2">
    <source>
        <dbReference type="EMBL" id="CAF4086794.1"/>
    </source>
</evidence>
<comment type="caution">
    <text evidence="1">The sequence shown here is derived from an EMBL/GenBank/DDBJ whole genome shotgun (WGS) entry which is preliminary data.</text>
</comment>
<dbReference type="Proteomes" id="UP000663868">
    <property type="component" value="Unassembled WGS sequence"/>
</dbReference>
<evidence type="ECO:0000313" key="1">
    <source>
        <dbReference type="EMBL" id="CAF0873497.1"/>
    </source>
</evidence>
<reference evidence="1" key="1">
    <citation type="submission" date="2021-02" db="EMBL/GenBank/DDBJ databases">
        <authorList>
            <person name="Nowell W R."/>
        </authorList>
    </citation>
    <scope>NUCLEOTIDE SEQUENCE</scope>
</reference>
<dbReference type="AlphaFoldDB" id="A0A813XPX2"/>
<accession>A0A813XPX2</accession>
<dbReference type="Proteomes" id="UP000663860">
    <property type="component" value="Unassembled WGS sequence"/>
</dbReference>
<dbReference type="EMBL" id="CAJOBB010004384">
    <property type="protein sequence ID" value="CAF4086794.1"/>
    <property type="molecule type" value="Genomic_DNA"/>
</dbReference>
<organism evidence="1 3">
    <name type="scientific">Adineta steineri</name>
    <dbReference type="NCBI Taxonomy" id="433720"/>
    <lineage>
        <taxon>Eukaryota</taxon>
        <taxon>Metazoa</taxon>
        <taxon>Spiralia</taxon>
        <taxon>Gnathifera</taxon>
        <taxon>Rotifera</taxon>
        <taxon>Eurotatoria</taxon>
        <taxon>Bdelloidea</taxon>
        <taxon>Adinetida</taxon>
        <taxon>Adinetidae</taxon>
        <taxon>Adineta</taxon>
    </lineage>
</organism>
<dbReference type="SUPFAM" id="SSF53335">
    <property type="entry name" value="S-adenosyl-L-methionine-dependent methyltransferases"/>
    <property type="match status" value="1"/>
</dbReference>
<dbReference type="InterPro" id="IPR029063">
    <property type="entry name" value="SAM-dependent_MTases_sf"/>
</dbReference>
<dbReference type="EMBL" id="CAJNOE010000079">
    <property type="protein sequence ID" value="CAF0873497.1"/>
    <property type="molecule type" value="Genomic_DNA"/>
</dbReference>
<dbReference type="Gene3D" id="3.40.50.150">
    <property type="entry name" value="Vaccinia Virus protein VP39"/>
    <property type="match status" value="1"/>
</dbReference>
<name>A0A813XPX2_9BILA</name>
<sequence>MFYGSQDDIGILKNVTSTKGTFDVIVDDGGHTMKQQITSLIYLLPKVQSGGIYVLEDLLTSYMGDFGGAYLRNTTTIQFIKRLFDDIQGSSPQKTTTLGNKIRSFEIADEICFFTVK</sequence>
<proteinExistence type="predicted"/>